<dbReference type="Proteomes" id="UP000886817">
    <property type="component" value="Unassembled WGS sequence"/>
</dbReference>
<organism evidence="2 3">
    <name type="scientific">Candidatus Blautia gallistercoris</name>
    <dbReference type="NCBI Taxonomy" id="2838490"/>
    <lineage>
        <taxon>Bacteria</taxon>
        <taxon>Bacillati</taxon>
        <taxon>Bacillota</taxon>
        <taxon>Clostridia</taxon>
        <taxon>Lachnospirales</taxon>
        <taxon>Lachnospiraceae</taxon>
        <taxon>Blautia</taxon>
    </lineage>
</organism>
<evidence type="ECO:0000313" key="2">
    <source>
        <dbReference type="EMBL" id="HIX60357.1"/>
    </source>
</evidence>
<evidence type="ECO:0000259" key="1">
    <source>
        <dbReference type="Pfam" id="PF18980"/>
    </source>
</evidence>
<dbReference type="AlphaFoldDB" id="A0A9D1WK85"/>
<feature type="domain" description="DUF5716" evidence="1">
    <location>
        <begin position="124"/>
        <end position="415"/>
    </location>
</feature>
<name>A0A9D1WK85_9FIRM</name>
<reference evidence="2" key="1">
    <citation type="journal article" date="2021" name="PeerJ">
        <title>Extensive microbial diversity within the chicken gut microbiome revealed by metagenomics and culture.</title>
        <authorList>
            <person name="Gilroy R."/>
            <person name="Ravi A."/>
            <person name="Getino M."/>
            <person name="Pursley I."/>
            <person name="Horton D.L."/>
            <person name="Alikhan N.F."/>
            <person name="Baker D."/>
            <person name="Gharbi K."/>
            <person name="Hall N."/>
            <person name="Watson M."/>
            <person name="Adriaenssens E.M."/>
            <person name="Foster-Nyarko E."/>
            <person name="Jarju S."/>
            <person name="Secka A."/>
            <person name="Antonio M."/>
            <person name="Oren A."/>
            <person name="Chaudhuri R.R."/>
            <person name="La Ragione R."/>
            <person name="Hildebrand F."/>
            <person name="Pallen M.J."/>
        </authorList>
    </citation>
    <scope>NUCLEOTIDE SEQUENCE</scope>
    <source>
        <strain evidence="2">ChiSjej1B19-8411</strain>
    </source>
</reference>
<dbReference type="Pfam" id="PF18980">
    <property type="entry name" value="DUF5716_C"/>
    <property type="match status" value="1"/>
</dbReference>
<dbReference type="Gene3D" id="3.30.420.40">
    <property type="match status" value="1"/>
</dbReference>
<reference evidence="2" key="2">
    <citation type="submission" date="2021-04" db="EMBL/GenBank/DDBJ databases">
        <authorList>
            <person name="Gilroy R."/>
        </authorList>
    </citation>
    <scope>NUCLEOTIDE SEQUENCE</scope>
    <source>
        <strain evidence="2">ChiSjej1B19-8411</strain>
    </source>
</reference>
<dbReference type="EMBL" id="DXEX01000248">
    <property type="protein sequence ID" value="HIX60357.1"/>
    <property type="molecule type" value="Genomic_DNA"/>
</dbReference>
<evidence type="ECO:0000313" key="3">
    <source>
        <dbReference type="Proteomes" id="UP000886817"/>
    </source>
</evidence>
<protein>
    <recommendedName>
        <fullName evidence="1">DUF5716 domain-containing protein</fullName>
    </recommendedName>
</protein>
<sequence>MNEIRDILVGIDFGPEKSQICYYDRKENTPVSMPMRAGTSQYEASTCLCRKTHQKGWSFGIEAEYFAKEHGGILVEDLYGISDRDTSIQVQEEEKEPWELLSLFFGEMLKMLGILEPVKHIKCLVITTPALTQKRVENLRKACDQLGFAKGQFLLVDYSESFFYYALSQRPDTWNRNVAWYAFRPESVGFRKLSMNISTKPVLVRLEEEVRTPLSEEAVDRDIDFYQFIQHTMGTDLYSSVLITGEGFDTEWAEKSVPALCRQQRKVFYGNNLFAKGACYAAKEKLEDKRLKGYLYAGDALVKTNVGMELMIMGSKAYYPLIEAGNNWYDCSASCEVLLDNRKELTFLVNHMGNTEKDKISMALPGLPIRPPKATRLHIELNYTSVKDCVITVRDMGFGELYPSSQKTWKETVQW</sequence>
<dbReference type="SUPFAM" id="SSF53067">
    <property type="entry name" value="Actin-like ATPase domain"/>
    <property type="match status" value="1"/>
</dbReference>
<gene>
    <name evidence="2" type="ORF">IAA45_11680</name>
</gene>
<dbReference type="InterPro" id="IPR043129">
    <property type="entry name" value="ATPase_NBD"/>
</dbReference>
<dbReference type="InterPro" id="IPR043770">
    <property type="entry name" value="DUF5716_C"/>
</dbReference>
<accession>A0A9D1WK85</accession>
<proteinExistence type="predicted"/>
<comment type="caution">
    <text evidence="2">The sequence shown here is derived from an EMBL/GenBank/DDBJ whole genome shotgun (WGS) entry which is preliminary data.</text>
</comment>